<dbReference type="KEGG" id="fpl:Ferp_2298"/>
<dbReference type="OrthoDB" id="377265at2157"/>
<gene>
    <name evidence="1" type="ordered locus">Ferp_2298</name>
</gene>
<reference evidence="1 2" key="2">
    <citation type="journal article" date="2011" name="Stand. Genomic Sci.">
        <title>Complete genome sequence of Ferroglobus placidus AEDII12DO.</title>
        <authorList>
            <person name="Anderson I."/>
            <person name="Risso C."/>
            <person name="Holmes D."/>
            <person name="Lucas S."/>
            <person name="Copeland A."/>
            <person name="Lapidus A."/>
            <person name="Cheng J.F."/>
            <person name="Bruce D."/>
            <person name="Goodwin L."/>
            <person name="Pitluck S."/>
            <person name="Saunders E."/>
            <person name="Brettin T."/>
            <person name="Detter J.C."/>
            <person name="Han C."/>
            <person name="Tapia R."/>
            <person name="Larimer F."/>
            <person name="Land M."/>
            <person name="Hauser L."/>
            <person name="Woyke T."/>
            <person name="Lovley D."/>
            <person name="Kyrpides N."/>
            <person name="Ivanova N."/>
        </authorList>
    </citation>
    <scope>NUCLEOTIDE SEQUENCE [LARGE SCALE GENOMIC DNA]</scope>
    <source>
        <strain evidence="2">DSM 10642 / AEDII12DO</strain>
    </source>
</reference>
<protein>
    <submittedName>
        <fullName evidence="1">Uncharacterized protein</fullName>
    </submittedName>
</protein>
<dbReference type="STRING" id="589924.Ferp_2298"/>
<dbReference type="EMBL" id="CP001899">
    <property type="protein sequence ID" value="ADC66422.1"/>
    <property type="molecule type" value="Genomic_DNA"/>
</dbReference>
<proteinExistence type="predicted"/>
<keyword evidence="2" id="KW-1185">Reference proteome</keyword>
<name>D3S1F8_FERPA</name>
<dbReference type="RefSeq" id="WP_012966759.1">
    <property type="nucleotide sequence ID" value="NC_013849.1"/>
</dbReference>
<dbReference type="Proteomes" id="UP000002613">
    <property type="component" value="Chromosome"/>
</dbReference>
<dbReference type="GeneID" id="8779838"/>
<sequence length="99" mass="11371">MSEEGELKIQLPDGRVITGKKLNFKPVKEDWNEYELEDGTRLYVKLVLVDVVRRDELSPIGEPVYQIISQNLVKVKASKEAIEEVTRRIKSSAKGPEFR</sequence>
<evidence type="ECO:0000313" key="2">
    <source>
        <dbReference type="Proteomes" id="UP000002613"/>
    </source>
</evidence>
<dbReference type="PaxDb" id="589924-Ferp_2298"/>
<evidence type="ECO:0000313" key="1">
    <source>
        <dbReference type="EMBL" id="ADC66422.1"/>
    </source>
</evidence>
<dbReference type="AlphaFoldDB" id="D3S1F8"/>
<reference evidence="2" key="1">
    <citation type="submission" date="2010-02" db="EMBL/GenBank/DDBJ databases">
        <title>Complete sequence of Ferroglobus placidus DSM 10642.</title>
        <authorList>
            <consortium name="US DOE Joint Genome Institute"/>
            <person name="Lucas S."/>
            <person name="Copeland A."/>
            <person name="Lapidus A."/>
            <person name="Cheng J.-F."/>
            <person name="Bruce D."/>
            <person name="Goodwin L."/>
            <person name="Pitluck S."/>
            <person name="Saunders E."/>
            <person name="Brettin T."/>
            <person name="Detter J.C."/>
            <person name="Han C."/>
            <person name="Tapia R."/>
            <person name="Larimer F."/>
            <person name="Land M."/>
            <person name="Hauser L."/>
            <person name="Kyrpides N."/>
            <person name="Ivanova N."/>
            <person name="Holmes D."/>
            <person name="Lovley D."/>
            <person name="Kyrpides N."/>
            <person name="Anderson I.J."/>
            <person name="Woyke T."/>
        </authorList>
    </citation>
    <scope>NUCLEOTIDE SEQUENCE [LARGE SCALE GENOMIC DNA]</scope>
    <source>
        <strain evidence="2">DSM 10642 / AEDII12DO</strain>
    </source>
</reference>
<dbReference type="HOGENOM" id="CLU_2313674_0_0_2"/>
<accession>D3S1F8</accession>
<dbReference type="eggNOG" id="arCOG05390">
    <property type="taxonomic scope" value="Archaea"/>
</dbReference>
<organism evidence="1 2">
    <name type="scientific">Ferroglobus placidus (strain DSM 10642 / AEDII12DO)</name>
    <dbReference type="NCBI Taxonomy" id="589924"/>
    <lineage>
        <taxon>Archaea</taxon>
        <taxon>Methanobacteriati</taxon>
        <taxon>Methanobacteriota</taxon>
        <taxon>Archaeoglobi</taxon>
        <taxon>Archaeoglobales</taxon>
        <taxon>Archaeoglobaceae</taxon>
        <taxon>Ferroglobus</taxon>
    </lineage>
</organism>